<feature type="region of interest" description="Disordered" evidence="1">
    <location>
        <begin position="1"/>
        <end position="20"/>
    </location>
</feature>
<dbReference type="PANTHER" id="PTHR23253">
    <property type="entry name" value="EUKARYOTIC TRANSLATION INITIATION FACTOR 4 GAMMA"/>
    <property type="match status" value="1"/>
</dbReference>
<proteinExistence type="predicted"/>
<dbReference type="GO" id="GO:0016281">
    <property type="term" value="C:eukaryotic translation initiation factor 4F complex"/>
    <property type="evidence" value="ECO:0007669"/>
    <property type="project" value="TreeGrafter"/>
</dbReference>
<sequence length="153" mass="16959">MRNHAQSNWKPRREDNNPKTIAEVHAEAALEAHETQAMLEKSHITGRGSQSRNPPHSRNRRDEDSGGSGWSTVPVMKTQRIDPTKLRLSKQSDTIQLGPSRGLGGSWSRGSSGSGKNTPPQQQEERPNTPTNRFSVSKSLLSVTSLLSFLYML</sequence>
<dbReference type="EMBL" id="VXIV02002067">
    <property type="protein sequence ID" value="KAF6027582.1"/>
    <property type="molecule type" value="Genomic_DNA"/>
</dbReference>
<protein>
    <submittedName>
        <fullName evidence="2">Eif4g</fullName>
    </submittedName>
</protein>
<feature type="compositionally biased region" description="Polar residues" evidence="1">
    <location>
        <begin position="47"/>
        <end position="56"/>
    </location>
</feature>
<name>A0A7J7JML9_BUGNE</name>
<reference evidence="2" key="1">
    <citation type="submission" date="2020-06" db="EMBL/GenBank/DDBJ databases">
        <title>Draft genome of Bugula neritina, a colonial animal packing powerful symbionts and potential medicines.</title>
        <authorList>
            <person name="Rayko M."/>
        </authorList>
    </citation>
    <scope>NUCLEOTIDE SEQUENCE [LARGE SCALE GENOMIC DNA]</scope>
    <source>
        <strain evidence="2">Kwan_BN1</strain>
    </source>
</reference>
<dbReference type="PANTHER" id="PTHR23253:SF78">
    <property type="entry name" value="EUKARYOTIC TRANSLATION INITIATION FACTOR 4G1, ISOFORM B-RELATED"/>
    <property type="match status" value="1"/>
</dbReference>
<keyword evidence="3" id="KW-1185">Reference proteome</keyword>
<comment type="caution">
    <text evidence="2">The sequence shown here is derived from an EMBL/GenBank/DDBJ whole genome shotgun (WGS) entry which is preliminary data.</text>
</comment>
<gene>
    <name evidence="2" type="ORF">EB796_014103</name>
</gene>
<evidence type="ECO:0000313" key="3">
    <source>
        <dbReference type="Proteomes" id="UP000593567"/>
    </source>
</evidence>
<feature type="region of interest" description="Disordered" evidence="1">
    <location>
        <begin position="31"/>
        <end position="136"/>
    </location>
</feature>
<dbReference type="Proteomes" id="UP000593567">
    <property type="component" value="Unassembled WGS sequence"/>
</dbReference>
<feature type="compositionally biased region" description="Polar residues" evidence="1">
    <location>
        <begin position="116"/>
        <end position="133"/>
    </location>
</feature>
<dbReference type="AlphaFoldDB" id="A0A7J7JML9"/>
<accession>A0A7J7JML9</accession>
<organism evidence="2 3">
    <name type="scientific">Bugula neritina</name>
    <name type="common">Brown bryozoan</name>
    <name type="synonym">Sertularia neritina</name>
    <dbReference type="NCBI Taxonomy" id="10212"/>
    <lineage>
        <taxon>Eukaryota</taxon>
        <taxon>Metazoa</taxon>
        <taxon>Spiralia</taxon>
        <taxon>Lophotrochozoa</taxon>
        <taxon>Bryozoa</taxon>
        <taxon>Gymnolaemata</taxon>
        <taxon>Cheilostomatida</taxon>
        <taxon>Flustrina</taxon>
        <taxon>Buguloidea</taxon>
        <taxon>Bugulidae</taxon>
        <taxon>Bugula</taxon>
    </lineage>
</organism>
<feature type="compositionally biased region" description="Basic and acidic residues" evidence="1">
    <location>
        <begin position="11"/>
        <end position="20"/>
    </location>
</feature>
<dbReference type="GO" id="GO:0003743">
    <property type="term" value="F:translation initiation factor activity"/>
    <property type="evidence" value="ECO:0007669"/>
    <property type="project" value="TreeGrafter"/>
</dbReference>
<dbReference type="GO" id="GO:0003729">
    <property type="term" value="F:mRNA binding"/>
    <property type="evidence" value="ECO:0007669"/>
    <property type="project" value="TreeGrafter"/>
</dbReference>
<evidence type="ECO:0000256" key="1">
    <source>
        <dbReference type="SAM" id="MobiDB-lite"/>
    </source>
</evidence>
<dbReference type="OrthoDB" id="514777at2759"/>
<evidence type="ECO:0000313" key="2">
    <source>
        <dbReference type="EMBL" id="KAF6027582.1"/>
    </source>
</evidence>